<feature type="transmembrane region" description="Helical" evidence="1">
    <location>
        <begin position="23"/>
        <end position="43"/>
    </location>
</feature>
<accession>A0ABQ2DQA6</accession>
<keyword evidence="1" id="KW-0812">Transmembrane</keyword>
<keyword evidence="3" id="KW-1185">Reference proteome</keyword>
<dbReference type="Proteomes" id="UP000606115">
    <property type="component" value="Unassembled WGS sequence"/>
</dbReference>
<evidence type="ECO:0000313" key="3">
    <source>
        <dbReference type="Proteomes" id="UP000606115"/>
    </source>
</evidence>
<proteinExistence type="predicted"/>
<evidence type="ECO:0000313" key="2">
    <source>
        <dbReference type="EMBL" id="GGJ66000.1"/>
    </source>
</evidence>
<name>A0ABQ2DQA6_9MICC</name>
<dbReference type="EMBL" id="BMKX01000006">
    <property type="protein sequence ID" value="GGJ66000.1"/>
    <property type="molecule type" value="Genomic_DNA"/>
</dbReference>
<protein>
    <submittedName>
        <fullName evidence="2">Uncharacterized protein</fullName>
    </submittedName>
</protein>
<sequence>MKVGIGATIGIRVKQCNSVPDPMIWFAYLLSHAPTLSLVYWLAISTGLVKNRGVRATLLAPLSCEFAVS</sequence>
<gene>
    <name evidence="2" type="ORF">GCM10007173_26100</name>
</gene>
<evidence type="ECO:0000256" key="1">
    <source>
        <dbReference type="SAM" id="Phobius"/>
    </source>
</evidence>
<keyword evidence="1" id="KW-0472">Membrane</keyword>
<keyword evidence="1" id="KW-1133">Transmembrane helix</keyword>
<comment type="caution">
    <text evidence="2">The sequence shown here is derived from an EMBL/GenBank/DDBJ whole genome shotgun (WGS) entry which is preliminary data.</text>
</comment>
<organism evidence="2 3">
    <name type="scientific">Glutamicibacter ardleyensis</name>
    <dbReference type="NCBI Taxonomy" id="225894"/>
    <lineage>
        <taxon>Bacteria</taxon>
        <taxon>Bacillati</taxon>
        <taxon>Actinomycetota</taxon>
        <taxon>Actinomycetes</taxon>
        <taxon>Micrococcales</taxon>
        <taxon>Micrococcaceae</taxon>
        <taxon>Glutamicibacter</taxon>
    </lineage>
</organism>
<reference evidence="3" key="1">
    <citation type="journal article" date="2019" name="Int. J. Syst. Evol. Microbiol.">
        <title>The Global Catalogue of Microorganisms (GCM) 10K type strain sequencing project: providing services to taxonomists for standard genome sequencing and annotation.</title>
        <authorList>
            <consortium name="The Broad Institute Genomics Platform"/>
            <consortium name="The Broad Institute Genome Sequencing Center for Infectious Disease"/>
            <person name="Wu L."/>
            <person name="Ma J."/>
        </authorList>
    </citation>
    <scope>NUCLEOTIDE SEQUENCE [LARGE SCALE GENOMIC DNA]</scope>
    <source>
        <strain evidence="3">CGMCC 1.3685</strain>
    </source>
</reference>